<comment type="caution">
    <text evidence="2">The sequence shown here is derived from an EMBL/GenBank/DDBJ whole genome shotgun (WGS) entry which is preliminary data.</text>
</comment>
<name>A0ABU7WKX2_9ACTN</name>
<feature type="compositionally biased region" description="Low complexity" evidence="1">
    <location>
        <begin position="260"/>
        <end position="284"/>
    </location>
</feature>
<evidence type="ECO:0000313" key="3">
    <source>
        <dbReference type="Proteomes" id="UP001348265"/>
    </source>
</evidence>
<sequence>MLTPEAWMDQLQTALRDRLGGAARAWLDEALDEAAAEARATARATAAAEAGAAVRATAEADAATRGDAARAEAADPRDPASSSGAALSYTAYAPPVWEMRFASAGRHCTRREPPHARDREAAEAARILLLHTARADARTVTRLYEHGTAAERRAVLMALPHLDLGPSARPLVEDALRTDDTRLVAAAVGPYAARHLDAHTWRHAVLKCLFTGVPVTAVAGLAERARGDTELAHMLTAYARERTAAYRPVPADLQRVLDLTAPSAPSASTAPLATPFPSDSSPAPTSAPTPASVPPFQPPLGP</sequence>
<organism evidence="2 3">
    <name type="scientific">Streptomyces chrestomyceticus</name>
    <dbReference type="NCBI Taxonomy" id="68185"/>
    <lineage>
        <taxon>Bacteria</taxon>
        <taxon>Bacillati</taxon>
        <taxon>Actinomycetota</taxon>
        <taxon>Actinomycetes</taxon>
        <taxon>Kitasatosporales</taxon>
        <taxon>Streptomycetaceae</taxon>
        <taxon>Streptomyces</taxon>
    </lineage>
</organism>
<gene>
    <name evidence="2" type="ORF">RB636_00765</name>
</gene>
<feature type="region of interest" description="Disordered" evidence="1">
    <location>
        <begin position="260"/>
        <end position="302"/>
    </location>
</feature>
<proteinExistence type="predicted"/>
<dbReference type="Proteomes" id="UP001348265">
    <property type="component" value="Unassembled WGS sequence"/>
</dbReference>
<evidence type="ECO:0000313" key="2">
    <source>
        <dbReference type="EMBL" id="MEF3111742.1"/>
    </source>
</evidence>
<accession>A0ABU7WKX2</accession>
<feature type="compositionally biased region" description="Basic and acidic residues" evidence="1">
    <location>
        <begin position="65"/>
        <end position="78"/>
    </location>
</feature>
<evidence type="ECO:0000256" key="1">
    <source>
        <dbReference type="SAM" id="MobiDB-lite"/>
    </source>
</evidence>
<feature type="region of interest" description="Disordered" evidence="1">
    <location>
        <begin position="65"/>
        <end position="85"/>
    </location>
</feature>
<feature type="compositionally biased region" description="Pro residues" evidence="1">
    <location>
        <begin position="285"/>
        <end position="302"/>
    </location>
</feature>
<protein>
    <submittedName>
        <fullName evidence="2">EboA domain-containing protein</fullName>
    </submittedName>
</protein>
<reference evidence="2 3" key="1">
    <citation type="submission" date="2023-08" db="EMBL/GenBank/DDBJ databases">
        <authorList>
            <person name="Sharma P."/>
            <person name="Verma V."/>
            <person name="Mohan M.K."/>
            <person name="Dubey A.K."/>
        </authorList>
    </citation>
    <scope>NUCLEOTIDE SEQUENCE [LARGE SCALE GENOMIC DNA]</scope>
    <source>
        <strain evidence="2 3">ADP4</strain>
    </source>
</reference>
<dbReference type="InterPro" id="IPR047715">
    <property type="entry name" value="EboA_dom"/>
</dbReference>
<dbReference type="NCBIfam" id="NF035938">
    <property type="entry name" value="EboA_domain"/>
    <property type="match status" value="1"/>
</dbReference>
<dbReference type="EMBL" id="JAVFKM010000001">
    <property type="protein sequence ID" value="MEF3111742.1"/>
    <property type="molecule type" value="Genomic_DNA"/>
</dbReference>
<dbReference type="RefSeq" id="WP_331784933.1">
    <property type="nucleotide sequence ID" value="NZ_JAVFKM010000001.1"/>
</dbReference>
<keyword evidence="3" id="KW-1185">Reference proteome</keyword>